<dbReference type="AlphaFoldDB" id="A0A0C9Z526"/>
<name>A0A0C9Z526_9AGAM</name>
<feature type="transmembrane region" description="Helical" evidence="1">
    <location>
        <begin position="269"/>
        <end position="291"/>
    </location>
</feature>
<keyword evidence="1" id="KW-0472">Membrane</keyword>
<reference evidence="3" key="2">
    <citation type="submission" date="2015-01" db="EMBL/GenBank/DDBJ databases">
        <title>Evolutionary Origins and Diversification of the Mycorrhizal Mutualists.</title>
        <authorList>
            <consortium name="DOE Joint Genome Institute"/>
            <consortium name="Mycorrhizal Genomics Consortium"/>
            <person name="Kohler A."/>
            <person name="Kuo A."/>
            <person name="Nagy L.G."/>
            <person name="Floudas D."/>
            <person name="Copeland A."/>
            <person name="Barry K.W."/>
            <person name="Cichocki N."/>
            <person name="Veneault-Fourrey C."/>
            <person name="LaButti K."/>
            <person name="Lindquist E.A."/>
            <person name="Lipzen A."/>
            <person name="Lundell T."/>
            <person name="Morin E."/>
            <person name="Murat C."/>
            <person name="Riley R."/>
            <person name="Ohm R."/>
            <person name="Sun H."/>
            <person name="Tunlid A."/>
            <person name="Henrissat B."/>
            <person name="Grigoriev I.V."/>
            <person name="Hibbett D.S."/>
            <person name="Martin F."/>
        </authorList>
    </citation>
    <scope>NUCLEOTIDE SEQUENCE [LARGE SCALE GENOMIC DNA]</scope>
    <source>
        <strain evidence="3">441</strain>
    </source>
</reference>
<gene>
    <name evidence="2" type="ORF">PISMIDRAFT_115826</name>
</gene>
<dbReference type="STRING" id="765257.A0A0C9Z526"/>
<protein>
    <submittedName>
        <fullName evidence="2">Uncharacterized protein</fullName>
    </submittedName>
</protein>
<feature type="transmembrane region" description="Helical" evidence="1">
    <location>
        <begin position="196"/>
        <end position="221"/>
    </location>
</feature>
<reference evidence="2 3" key="1">
    <citation type="submission" date="2014-04" db="EMBL/GenBank/DDBJ databases">
        <authorList>
            <consortium name="DOE Joint Genome Institute"/>
            <person name="Kuo A."/>
            <person name="Kohler A."/>
            <person name="Costa M.D."/>
            <person name="Nagy L.G."/>
            <person name="Floudas D."/>
            <person name="Copeland A."/>
            <person name="Barry K.W."/>
            <person name="Cichocki N."/>
            <person name="Veneault-Fourrey C."/>
            <person name="LaButti K."/>
            <person name="Lindquist E.A."/>
            <person name="Lipzen A."/>
            <person name="Lundell T."/>
            <person name="Morin E."/>
            <person name="Murat C."/>
            <person name="Sun H."/>
            <person name="Tunlid A."/>
            <person name="Henrissat B."/>
            <person name="Grigoriev I.V."/>
            <person name="Hibbett D.S."/>
            <person name="Martin F."/>
            <person name="Nordberg H.P."/>
            <person name="Cantor M.N."/>
            <person name="Hua S.X."/>
        </authorList>
    </citation>
    <scope>NUCLEOTIDE SEQUENCE [LARGE SCALE GENOMIC DNA]</scope>
    <source>
        <strain evidence="2 3">441</strain>
    </source>
</reference>
<feature type="transmembrane region" description="Helical" evidence="1">
    <location>
        <begin position="168"/>
        <end position="190"/>
    </location>
</feature>
<proteinExistence type="predicted"/>
<accession>A0A0C9Z526</accession>
<keyword evidence="1" id="KW-0812">Transmembrane</keyword>
<evidence type="ECO:0000313" key="2">
    <source>
        <dbReference type="EMBL" id="KIK15098.1"/>
    </source>
</evidence>
<evidence type="ECO:0000256" key="1">
    <source>
        <dbReference type="SAM" id="Phobius"/>
    </source>
</evidence>
<organism evidence="2 3">
    <name type="scientific">Pisolithus microcarpus 441</name>
    <dbReference type="NCBI Taxonomy" id="765257"/>
    <lineage>
        <taxon>Eukaryota</taxon>
        <taxon>Fungi</taxon>
        <taxon>Dikarya</taxon>
        <taxon>Basidiomycota</taxon>
        <taxon>Agaricomycotina</taxon>
        <taxon>Agaricomycetes</taxon>
        <taxon>Agaricomycetidae</taxon>
        <taxon>Boletales</taxon>
        <taxon>Sclerodermatineae</taxon>
        <taxon>Pisolithaceae</taxon>
        <taxon>Pisolithus</taxon>
    </lineage>
</organism>
<dbReference type="EMBL" id="KN833907">
    <property type="protein sequence ID" value="KIK15098.1"/>
    <property type="molecule type" value="Genomic_DNA"/>
</dbReference>
<feature type="transmembrane region" description="Helical" evidence="1">
    <location>
        <begin position="297"/>
        <end position="317"/>
    </location>
</feature>
<evidence type="ECO:0000313" key="3">
    <source>
        <dbReference type="Proteomes" id="UP000054018"/>
    </source>
</evidence>
<keyword evidence="3" id="KW-1185">Reference proteome</keyword>
<dbReference type="Proteomes" id="UP000054018">
    <property type="component" value="Unassembled WGS sequence"/>
</dbReference>
<sequence length="437" mass="48304">MPAISLRELVAGSTPLKQVHFVLNSSAVAGLLGGEEALASMVTVHVFGGKTWATWFMWYNSPGSYSMGKPLMRLARSVSPYEDGMVQVDLATLLEYNDLKGPKFTAVRSGTSMQETGHVAALLEKLCVASITTTGQAGRMGTQPLSVTIAKLGEPPRPIAKVQSPIPYVTYFATIPVLVSIVTCALSAIYSDWYAFAIILSGTFANGWASMNLGFGTFCFTHPDQSQHWTRGDGILDSRDGCVLLKGAEASVRAVTLGRFLFLFPSNFASLRLGVCSVSLMMQSLAMLILIPQSSFFGQLMITTSLALSWLYNLWVWTFDKEKILREVVKNVLGQPIFTKFILKTRTSMLVFIALALELKDPAEIMKVFAVPSTAVWEKWKELVIECLTTEREFKFDDRDWNCDGFCELDKLLLRAILDDATVGYHLFKKHEDVIVA</sequence>
<keyword evidence="1" id="KW-1133">Transmembrane helix</keyword>
<dbReference type="OrthoDB" id="2619534at2759"/>
<dbReference type="HOGENOM" id="CLU_025274_1_1_1"/>